<dbReference type="CDD" id="cd07710">
    <property type="entry name" value="arylsulfatase_Sdsa1-like_MBL-fold"/>
    <property type="match status" value="1"/>
</dbReference>
<dbReference type="InterPro" id="IPR029228">
    <property type="entry name" value="Alkyl_sulf_dimr"/>
</dbReference>
<dbReference type="InterPro" id="IPR044097">
    <property type="entry name" value="Bds1/SdsA1_MBL-fold"/>
</dbReference>
<gene>
    <name evidence="7" type="ORF">GCM10010406_13810</name>
</gene>
<comment type="caution">
    <text evidence="7">The sequence shown here is derived from an EMBL/GenBank/DDBJ whole genome shotgun (WGS) entry which is preliminary data.</text>
</comment>
<keyword evidence="2" id="KW-0378">Hydrolase</keyword>
<dbReference type="InterPro" id="IPR029229">
    <property type="entry name" value="Alkyl_sulf_C"/>
</dbReference>
<keyword evidence="3" id="KW-0862">Zinc</keyword>
<evidence type="ECO:0000256" key="2">
    <source>
        <dbReference type="ARBA" id="ARBA00022801"/>
    </source>
</evidence>
<evidence type="ECO:0000313" key="8">
    <source>
        <dbReference type="Proteomes" id="UP001501358"/>
    </source>
</evidence>
<dbReference type="SMART" id="SM00849">
    <property type="entry name" value="Lactamase_B"/>
    <property type="match status" value="1"/>
</dbReference>
<dbReference type="Gene3D" id="1.25.40.880">
    <property type="entry name" value="Alkyl sulfatase, dimerisation domain"/>
    <property type="match status" value="1"/>
</dbReference>
<feature type="region of interest" description="Disordered" evidence="5">
    <location>
        <begin position="1"/>
        <end position="25"/>
    </location>
</feature>
<dbReference type="Gene3D" id="3.30.1050.10">
    <property type="entry name" value="SCP2 sterol-binding domain"/>
    <property type="match status" value="1"/>
</dbReference>
<keyword evidence="8" id="KW-1185">Reference proteome</keyword>
<dbReference type="SUPFAM" id="SSF55718">
    <property type="entry name" value="SCP-like"/>
    <property type="match status" value="1"/>
</dbReference>
<name>A0ABP5YCM5_9ACTN</name>
<keyword evidence="1" id="KW-0479">Metal-binding</keyword>
<dbReference type="SUPFAM" id="SSF56281">
    <property type="entry name" value="Metallo-hydrolase/oxidoreductase"/>
    <property type="match status" value="1"/>
</dbReference>
<dbReference type="Pfam" id="PF14863">
    <property type="entry name" value="Alkyl_sulf_dimr"/>
    <property type="match status" value="1"/>
</dbReference>
<dbReference type="InterPro" id="IPR052195">
    <property type="entry name" value="Bact_Alkyl/Aryl-Sulfatase"/>
</dbReference>
<proteinExistence type="inferred from homology"/>
<evidence type="ECO:0000256" key="1">
    <source>
        <dbReference type="ARBA" id="ARBA00022723"/>
    </source>
</evidence>
<dbReference type="Pfam" id="PF00753">
    <property type="entry name" value="Lactamase_B"/>
    <property type="match status" value="1"/>
</dbReference>
<protein>
    <submittedName>
        <fullName evidence="7">Alkyl sulfatase dimerization domain-containing protein</fullName>
    </submittedName>
</protein>
<dbReference type="InterPro" id="IPR001279">
    <property type="entry name" value="Metallo-B-lactamas"/>
</dbReference>
<dbReference type="RefSeq" id="WP_344382220.1">
    <property type="nucleotide sequence ID" value="NZ_BAAATA010000006.1"/>
</dbReference>
<dbReference type="Proteomes" id="UP001501358">
    <property type="component" value="Unassembled WGS sequence"/>
</dbReference>
<evidence type="ECO:0000256" key="3">
    <source>
        <dbReference type="ARBA" id="ARBA00022833"/>
    </source>
</evidence>
<dbReference type="Gene3D" id="3.60.15.30">
    <property type="entry name" value="Metallo-beta-lactamase domain"/>
    <property type="match status" value="1"/>
</dbReference>
<comment type="similarity">
    <text evidence="4">Belongs to the metallo-beta-lactamase superfamily. Type III sulfatase family.</text>
</comment>
<evidence type="ECO:0000259" key="6">
    <source>
        <dbReference type="SMART" id="SM00849"/>
    </source>
</evidence>
<dbReference type="PANTHER" id="PTHR43223:SF1">
    <property type="entry name" value="ALKYL_ARYL-SULFATASE BDS1"/>
    <property type="match status" value="1"/>
</dbReference>
<feature type="domain" description="Metallo-beta-lactamase" evidence="6">
    <location>
        <begin position="96"/>
        <end position="315"/>
    </location>
</feature>
<evidence type="ECO:0000256" key="4">
    <source>
        <dbReference type="ARBA" id="ARBA00033751"/>
    </source>
</evidence>
<evidence type="ECO:0000256" key="5">
    <source>
        <dbReference type="SAM" id="MobiDB-lite"/>
    </source>
</evidence>
<dbReference type="InterPro" id="IPR036527">
    <property type="entry name" value="SCP2_sterol-bd_dom_sf"/>
</dbReference>
<dbReference type="Pfam" id="PF14864">
    <property type="entry name" value="Alkyl_sulf_C"/>
    <property type="match status" value="1"/>
</dbReference>
<dbReference type="InterPro" id="IPR036866">
    <property type="entry name" value="RibonucZ/Hydroxyglut_hydro"/>
</dbReference>
<evidence type="ECO:0000313" key="7">
    <source>
        <dbReference type="EMBL" id="GAA2478923.1"/>
    </source>
</evidence>
<dbReference type="PANTHER" id="PTHR43223">
    <property type="entry name" value="ALKYL/ARYL-SULFATASE"/>
    <property type="match status" value="1"/>
</dbReference>
<dbReference type="InterPro" id="IPR038536">
    <property type="entry name" value="Alkyl/aryl-sulf_dimr_sf"/>
</dbReference>
<dbReference type="EMBL" id="BAAATA010000006">
    <property type="protein sequence ID" value="GAA2478923.1"/>
    <property type="molecule type" value="Genomic_DNA"/>
</dbReference>
<reference evidence="8" key="1">
    <citation type="journal article" date="2019" name="Int. J. Syst. Evol. Microbiol.">
        <title>The Global Catalogue of Microorganisms (GCM) 10K type strain sequencing project: providing services to taxonomists for standard genome sequencing and annotation.</title>
        <authorList>
            <consortium name="The Broad Institute Genomics Platform"/>
            <consortium name="The Broad Institute Genome Sequencing Center for Infectious Disease"/>
            <person name="Wu L."/>
            <person name="Ma J."/>
        </authorList>
    </citation>
    <scope>NUCLEOTIDE SEQUENCE [LARGE SCALE GENOMIC DNA]</scope>
    <source>
        <strain evidence="8">JCM 6307</strain>
    </source>
</reference>
<organism evidence="7 8">
    <name type="scientific">Streptomyces thermolineatus</name>
    <dbReference type="NCBI Taxonomy" id="44033"/>
    <lineage>
        <taxon>Bacteria</taxon>
        <taxon>Bacillati</taxon>
        <taxon>Actinomycetota</taxon>
        <taxon>Actinomycetes</taxon>
        <taxon>Kitasatosporales</taxon>
        <taxon>Streptomycetaceae</taxon>
        <taxon>Streptomyces</taxon>
    </lineage>
</organism>
<sequence>MAEHRGSGFPEGAGTPGPDDGEDLREAGRGFVAARVPGAVRDADGRVVWDADAYGFLTGPPPDTADPLLWRQGRLRSRQGLYEVTDGVYQVRGLDLAHMTLVESAHGVVVVDPLGSAETAAAALALYRGHRGPRPVTGVVLAQAHTDHFGGVGGVLPPGQEDVPVLAPAGFLEHAVSETVYAGPVAARGAVRAYGTVLPKAPDGQIGAGPGPTASTGTLTLVRPTVEVVRAGQEEVVDGVRFVLQPAPGAGAPAATNFLLPERRALFVVENAAHALRDVPALCGGRAGDARAWARFLDATVRLLAGSADVLLSSHHWPTWGRERVERLLCGQRDLFAYLHDQTLRLANQGLTAAEAAERFRLPPPLERLWRSRGHYGPLDDAVRAVHRRWTGSGEDSPARRWGHPPADAGRRYVECLGGGDAVVARAREYAAAGDLRFAATLLDHVVLAEPGHSGARGELASVYRRLGYASADGGRRNACLTAALELQGELPKTDRDVDPEAVSVLTVDQIVDSLAARVNGPRAWEMHLVMDWSLVEESRVWRLTLSNGALTSRSFAEGEQPPGAPAGLSLTLSRTQLMAMLGGAPLEGVDLQGDPAILGRLVSVLDAPDLMPGPLAP</sequence>
<accession>A0ABP5YCM5</accession>